<dbReference type="KEGG" id="vg:1259974"/>
<gene>
    <name evidence="1" type="primary">21</name>
    <name evidence="1" type="ORF">PBI_OMEGA_21</name>
</gene>
<name>Q854P3_BPMOM</name>
<protein>
    <submittedName>
        <fullName evidence="1">Uncharacterized protein</fullName>
    </submittedName>
</protein>
<organismHost>
    <name type="scientific">Mycolicibacterium smegmatis</name>
    <name type="common">Mycobacterium smegmatis</name>
    <dbReference type="NCBI Taxonomy" id="1772"/>
</organismHost>
<dbReference type="Proteomes" id="UP000000963">
    <property type="component" value="Segment"/>
</dbReference>
<sequence length="257" mass="28872">MKPFSTTNIGILAELLDDIEDIRIAAENRLRSLTDTENNGYGLREDDPTVIQVRAHVEQLQEREKSMIKNLERSVKAHPLGDWITAQKGIGYKQAGRLLAKTGDPYWHSGFYETGEKDKNGDPVMVPYDRPRTVSELWAYCGYHVVNGAAPRHMKGVQGNWNDVARMRLWNITGACLKAQGHYADVYYAAKEQYANAVHGKDCVRCGPKGKPALAGSPLSDGHKHARALRKMGKEILRDLWRESKRLHEAVELPQAA</sequence>
<evidence type="ECO:0000313" key="2">
    <source>
        <dbReference type="Proteomes" id="UP000000963"/>
    </source>
</evidence>
<proteinExistence type="predicted"/>
<organism evidence="1 2">
    <name type="scientific">Mycobacterium phage Omega</name>
    <name type="common">Mycobacteriophage Omega</name>
    <dbReference type="NCBI Taxonomy" id="2907835"/>
    <lineage>
        <taxon>Viruses</taxon>
        <taxon>Duplodnaviria</taxon>
        <taxon>Heunggongvirae</taxon>
        <taxon>Uroviricota</taxon>
        <taxon>Caudoviricetes</taxon>
        <taxon>Omegavirus</taxon>
        <taxon>Omegavirus omega</taxon>
    </lineage>
</organism>
<dbReference type="RefSeq" id="NP_818322.1">
    <property type="nucleotide sequence ID" value="NC_004688.1"/>
</dbReference>
<accession>Q854P3</accession>
<evidence type="ECO:0000313" key="1">
    <source>
        <dbReference type="EMBL" id="AAN12665.1"/>
    </source>
</evidence>
<reference evidence="1 2" key="1">
    <citation type="journal article" date="2003" name="Cell">
        <title>Origins of highly mosaic mycobacteriophage genomes.</title>
        <authorList>
            <person name="Pedulla M.L."/>
            <person name="Ford M.E."/>
            <person name="Houtz J.M."/>
            <person name="Karthikeyan T."/>
            <person name="Wadsworth C."/>
            <person name="Lewis J.A."/>
            <person name="Jacobs-Sera D."/>
            <person name="Falbo J."/>
            <person name="Gross J."/>
            <person name="Pannunzio N.R."/>
            <person name="Brucker W."/>
            <person name="Kumar V."/>
            <person name="Kandasamy J."/>
            <person name="Keenan L."/>
            <person name="Bardarov S."/>
            <person name="Kriakov J."/>
            <person name="Lawrence J.G."/>
            <person name="Jacobs W.R. Jr."/>
            <person name="Hendrix R.W."/>
            <person name="Hatfull G.F."/>
        </authorList>
    </citation>
    <scope>NUCLEOTIDE SEQUENCE</scope>
</reference>
<keyword evidence="2" id="KW-1185">Reference proteome</keyword>
<dbReference type="EMBL" id="AY129338">
    <property type="protein sequence ID" value="AAN12665.1"/>
    <property type="molecule type" value="Genomic_DNA"/>
</dbReference>